<sequence length="436" mass="47647">MPNFVHRIIDLYRKSFSGLPRKVWLLALVMLVNRSGAMVVAFLSVYLISAQGYEPVKAGYVMAAFGTGGIVGNYVGGLLNDRFGSWHIMLYSMIGAGLLNVALGQVSGFWPLCVLAFLISLFADAFRPANRAAIAIYTPPEKITQAFGLLRMAVNLGISIGPAVGGFFIFRYGFTLMFWMDGLTFLLAAVVFRFALPPDETARPLLAKEAADKQQPHSLDGHLITPPLRTRPAHRQPWLLLFALANTLIILCFFQLFNTMPVFMKESGFDEQQIGILLTINGLLIVAVEMPMLYVMDRRYRPITVMIIGAALIGGGYLLLPVGVTYYYFLVVVMLVTITFGEILYMPFTNTYVARHAPPARRGEYLGLLSASFSAGFVVGPLLGFSIAEHYGYGAAIYVCSGLAGVGALLLTTVNRLREQNSAVAGPSLAELDLQA</sequence>
<dbReference type="Proteomes" id="UP000650081">
    <property type="component" value="Unassembled WGS sequence"/>
</dbReference>
<dbReference type="InterPro" id="IPR036259">
    <property type="entry name" value="MFS_trans_sf"/>
</dbReference>
<dbReference type="EMBL" id="JACSIT010000098">
    <property type="protein sequence ID" value="MBC6994374.1"/>
    <property type="molecule type" value="Genomic_DNA"/>
</dbReference>
<evidence type="ECO:0000256" key="2">
    <source>
        <dbReference type="ARBA" id="ARBA00022448"/>
    </source>
</evidence>
<feature type="transmembrane region" description="Helical" evidence="7">
    <location>
        <begin position="303"/>
        <end position="320"/>
    </location>
</feature>
<comment type="subcellular location">
    <subcellularLocation>
        <location evidence="1">Cell membrane</location>
        <topology evidence="1">Multi-pass membrane protein</topology>
    </subcellularLocation>
</comment>
<dbReference type="PANTHER" id="PTHR23517">
    <property type="entry name" value="RESISTANCE PROTEIN MDTM, PUTATIVE-RELATED-RELATED"/>
    <property type="match status" value="1"/>
</dbReference>
<evidence type="ECO:0000313" key="9">
    <source>
        <dbReference type="EMBL" id="MBC6994374.1"/>
    </source>
</evidence>
<dbReference type="InterPro" id="IPR011701">
    <property type="entry name" value="MFS"/>
</dbReference>
<keyword evidence="10" id="KW-1185">Reference proteome</keyword>
<dbReference type="Pfam" id="PF07690">
    <property type="entry name" value="MFS_1"/>
    <property type="match status" value="1"/>
</dbReference>
<dbReference type="GO" id="GO:0022857">
    <property type="term" value="F:transmembrane transporter activity"/>
    <property type="evidence" value="ECO:0007669"/>
    <property type="project" value="InterPro"/>
</dbReference>
<dbReference type="InterPro" id="IPR001958">
    <property type="entry name" value="Tet-R_TetA/multi-R_MdtG-like"/>
</dbReference>
<keyword evidence="3" id="KW-1003">Cell membrane</keyword>
<dbReference type="RefSeq" id="WP_187466451.1">
    <property type="nucleotide sequence ID" value="NZ_JACSIT010000098.1"/>
</dbReference>
<dbReference type="CDD" id="cd17329">
    <property type="entry name" value="MFS_MdtH_MDR_like"/>
    <property type="match status" value="1"/>
</dbReference>
<evidence type="ECO:0000256" key="5">
    <source>
        <dbReference type="ARBA" id="ARBA00022989"/>
    </source>
</evidence>
<feature type="transmembrane region" description="Helical" evidence="7">
    <location>
        <begin position="326"/>
        <end position="345"/>
    </location>
</feature>
<feature type="transmembrane region" description="Helical" evidence="7">
    <location>
        <begin position="147"/>
        <end position="170"/>
    </location>
</feature>
<evidence type="ECO:0000256" key="3">
    <source>
        <dbReference type="ARBA" id="ARBA00022475"/>
    </source>
</evidence>
<evidence type="ECO:0000256" key="7">
    <source>
        <dbReference type="SAM" id="Phobius"/>
    </source>
</evidence>
<evidence type="ECO:0000256" key="1">
    <source>
        <dbReference type="ARBA" id="ARBA00004651"/>
    </source>
</evidence>
<evidence type="ECO:0000259" key="8">
    <source>
        <dbReference type="PROSITE" id="PS50850"/>
    </source>
</evidence>
<feature type="transmembrane region" description="Helical" evidence="7">
    <location>
        <begin position="23"/>
        <end position="48"/>
    </location>
</feature>
<dbReference type="Gene3D" id="1.20.1250.20">
    <property type="entry name" value="MFS general substrate transporter like domains"/>
    <property type="match status" value="1"/>
</dbReference>
<dbReference type="InterPro" id="IPR050171">
    <property type="entry name" value="MFS_Transporters"/>
</dbReference>
<dbReference type="AlphaFoldDB" id="A0A923T8A9"/>
<feature type="domain" description="Major facilitator superfamily (MFS) profile" evidence="8">
    <location>
        <begin position="22"/>
        <end position="419"/>
    </location>
</feature>
<keyword evidence="5 7" id="KW-1133">Transmembrane helix</keyword>
<feature type="transmembrane region" description="Helical" evidence="7">
    <location>
        <begin position="276"/>
        <end position="296"/>
    </location>
</feature>
<proteinExistence type="predicted"/>
<feature type="transmembrane region" description="Helical" evidence="7">
    <location>
        <begin position="86"/>
        <end position="103"/>
    </location>
</feature>
<evidence type="ECO:0000313" key="10">
    <source>
        <dbReference type="Proteomes" id="UP000650081"/>
    </source>
</evidence>
<keyword evidence="2" id="KW-0813">Transport</keyword>
<protein>
    <submittedName>
        <fullName evidence="9">MFS transporter</fullName>
    </submittedName>
</protein>
<organism evidence="9 10">
    <name type="scientific">Neolewinella lacunae</name>
    <dbReference type="NCBI Taxonomy" id="1517758"/>
    <lineage>
        <taxon>Bacteria</taxon>
        <taxon>Pseudomonadati</taxon>
        <taxon>Bacteroidota</taxon>
        <taxon>Saprospiria</taxon>
        <taxon>Saprospirales</taxon>
        <taxon>Lewinellaceae</taxon>
        <taxon>Neolewinella</taxon>
    </lineage>
</organism>
<dbReference type="PANTHER" id="PTHR23517:SF3">
    <property type="entry name" value="INTEGRAL MEMBRANE TRANSPORT PROTEIN"/>
    <property type="match status" value="1"/>
</dbReference>
<comment type="caution">
    <text evidence="9">The sequence shown here is derived from an EMBL/GenBank/DDBJ whole genome shotgun (WGS) entry which is preliminary data.</text>
</comment>
<accession>A0A923T8A9</accession>
<feature type="transmembrane region" description="Helical" evidence="7">
    <location>
        <begin position="176"/>
        <end position="196"/>
    </location>
</feature>
<feature type="transmembrane region" description="Helical" evidence="7">
    <location>
        <begin position="365"/>
        <end position="385"/>
    </location>
</feature>
<evidence type="ECO:0000256" key="6">
    <source>
        <dbReference type="ARBA" id="ARBA00023136"/>
    </source>
</evidence>
<dbReference type="PRINTS" id="PR01035">
    <property type="entry name" value="TCRTETA"/>
</dbReference>
<feature type="transmembrane region" description="Helical" evidence="7">
    <location>
        <begin position="109"/>
        <end position="126"/>
    </location>
</feature>
<gene>
    <name evidence="9" type="ORF">H9S92_09380</name>
</gene>
<keyword evidence="4 7" id="KW-0812">Transmembrane</keyword>
<keyword evidence="6 7" id="KW-0472">Membrane</keyword>
<dbReference type="SUPFAM" id="SSF103473">
    <property type="entry name" value="MFS general substrate transporter"/>
    <property type="match status" value="1"/>
</dbReference>
<dbReference type="InterPro" id="IPR020846">
    <property type="entry name" value="MFS_dom"/>
</dbReference>
<reference evidence="9" key="1">
    <citation type="submission" date="2020-08" db="EMBL/GenBank/DDBJ databases">
        <title>Lewinella bacteria from marine environments.</title>
        <authorList>
            <person name="Zhong Y."/>
        </authorList>
    </citation>
    <scope>NUCLEOTIDE SEQUENCE</scope>
    <source>
        <strain evidence="9">KCTC 42187</strain>
    </source>
</reference>
<feature type="transmembrane region" description="Helical" evidence="7">
    <location>
        <begin position="60"/>
        <end position="79"/>
    </location>
</feature>
<dbReference type="GO" id="GO:0005886">
    <property type="term" value="C:plasma membrane"/>
    <property type="evidence" value="ECO:0007669"/>
    <property type="project" value="UniProtKB-SubCell"/>
</dbReference>
<feature type="transmembrane region" description="Helical" evidence="7">
    <location>
        <begin position="391"/>
        <end position="411"/>
    </location>
</feature>
<evidence type="ECO:0000256" key="4">
    <source>
        <dbReference type="ARBA" id="ARBA00022692"/>
    </source>
</evidence>
<feature type="transmembrane region" description="Helical" evidence="7">
    <location>
        <begin position="238"/>
        <end position="256"/>
    </location>
</feature>
<name>A0A923T8A9_9BACT</name>
<dbReference type="PROSITE" id="PS50850">
    <property type="entry name" value="MFS"/>
    <property type="match status" value="1"/>
</dbReference>